<dbReference type="RefSeq" id="WP_153090103.1">
    <property type="nucleotide sequence ID" value="NZ_VZAH01000082.1"/>
</dbReference>
<accession>A0A6G1VPE5</accession>
<dbReference type="InterPro" id="IPR046357">
    <property type="entry name" value="PPIase_dom_sf"/>
</dbReference>
<dbReference type="Gene3D" id="3.10.50.40">
    <property type="match status" value="1"/>
</dbReference>
<feature type="chain" id="PRO_5026246608" evidence="1">
    <location>
        <begin position="19"/>
        <end position="236"/>
    </location>
</feature>
<evidence type="ECO:0000313" key="3">
    <source>
        <dbReference type="Proteomes" id="UP000477980"/>
    </source>
</evidence>
<reference evidence="2 3" key="1">
    <citation type="submission" date="2019-09" db="EMBL/GenBank/DDBJ databases">
        <title>Distinct polysaccharide growth profiles of human intestinal Prevotella copri isolates.</title>
        <authorList>
            <person name="Fehlner-Peach H."/>
            <person name="Magnabosco C."/>
            <person name="Raghavan V."/>
            <person name="Scher J.U."/>
            <person name="Tett A."/>
            <person name="Cox L.M."/>
            <person name="Gottsegen C."/>
            <person name="Watters A."/>
            <person name="Wiltshire- Gordon J.D."/>
            <person name="Segata N."/>
            <person name="Bonneau R."/>
            <person name="Littman D.R."/>
        </authorList>
    </citation>
    <scope>NUCLEOTIDE SEQUENCE [LARGE SCALE GENOMIC DNA]</scope>
    <source>
        <strain evidence="3">iAA917</strain>
    </source>
</reference>
<feature type="signal peptide" evidence="1">
    <location>
        <begin position="1"/>
        <end position="18"/>
    </location>
</feature>
<dbReference type="GO" id="GO:0003755">
    <property type="term" value="F:peptidyl-prolyl cis-trans isomerase activity"/>
    <property type="evidence" value="ECO:0007669"/>
    <property type="project" value="InterPro"/>
</dbReference>
<evidence type="ECO:0000313" key="2">
    <source>
        <dbReference type="EMBL" id="MQP14434.1"/>
    </source>
</evidence>
<dbReference type="OrthoDB" id="1096383at2"/>
<dbReference type="PROSITE" id="PS51257">
    <property type="entry name" value="PROKAR_LIPOPROTEIN"/>
    <property type="match status" value="1"/>
</dbReference>
<organism evidence="2 3">
    <name type="scientific">Segatella copri</name>
    <dbReference type="NCBI Taxonomy" id="165179"/>
    <lineage>
        <taxon>Bacteria</taxon>
        <taxon>Pseudomonadati</taxon>
        <taxon>Bacteroidota</taxon>
        <taxon>Bacteroidia</taxon>
        <taxon>Bacteroidales</taxon>
        <taxon>Prevotellaceae</taxon>
        <taxon>Segatella</taxon>
    </lineage>
</organism>
<dbReference type="Pfam" id="PF16109">
    <property type="entry name" value="DUF4827"/>
    <property type="match status" value="1"/>
</dbReference>
<gene>
    <name evidence="2" type="ORF">F7D25_08435</name>
</gene>
<dbReference type="EMBL" id="VZAH01000082">
    <property type="protein sequence ID" value="MQP14434.1"/>
    <property type="molecule type" value="Genomic_DNA"/>
</dbReference>
<dbReference type="AlphaFoldDB" id="A0A6G1VPE5"/>
<comment type="caution">
    <text evidence="2">The sequence shown here is derived from an EMBL/GenBank/DDBJ whole genome shotgun (WGS) entry which is preliminary data.</text>
</comment>
<evidence type="ECO:0000256" key="1">
    <source>
        <dbReference type="SAM" id="SignalP"/>
    </source>
</evidence>
<name>A0A6G1VPE5_9BACT</name>
<protein>
    <submittedName>
        <fullName evidence="2">DUF4827 domain-containing protein</fullName>
    </submittedName>
</protein>
<dbReference type="Proteomes" id="UP000477980">
    <property type="component" value="Unassembled WGS sequence"/>
</dbReference>
<proteinExistence type="predicted"/>
<keyword evidence="1" id="KW-0732">Signal</keyword>
<dbReference type="InterPro" id="IPR032252">
    <property type="entry name" value="DUF4827"/>
</dbReference>
<sequence length="236" mass="26576">MKKFLFAIMAIAALFSFAACNDTETYKDLRDRELDSISSFLRHENVKVISEEEFKNRWEKKQKDNSVVLTDTSKNNNEYVLFNSNGIYMQVLEMGCGDYIKMGETTDVLVRFSEYNLNTAAEMSLNSLQLSNNLKQYSFYTDKMTVTNNSGTFTGTFDVNSSLMVATYNKNYSGGYSGTVPSGWLVPFSWVKIGRGNAEGERIAHVRLVVPHTYGTTAASGSVYACLYDLTLQRGR</sequence>